<reference evidence="2 3" key="1">
    <citation type="journal article" date="2021" name="Elife">
        <title>Chloroplast acquisition without the gene transfer in kleptoplastic sea slugs, Plakobranchus ocellatus.</title>
        <authorList>
            <person name="Maeda T."/>
            <person name="Takahashi S."/>
            <person name="Yoshida T."/>
            <person name="Shimamura S."/>
            <person name="Takaki Y."/>
            <person name="Nagai Y."/>
            <person name="Toyoda A."/>
            <person name="Suzuki Y."/>
            <person name="Arimoto A."/>
            <person name="Ishii H."/>
            <person name="Satoh N."/>
            <person name="Nishiyama T."/>
            <person name="Hasebe M."/>
            <person name="Maruyama T."/>
            <person name="Minagawa J."/>
            <person name="Obokata J."/>
            <person name="Shigenobu S."/>
        </authorList>
    </citation>
    <scope>NUCLEOTIDE SEQUENCE [LARGE SCALE GENOMIC DNA]</scope>
</reference>
<dbReference type="InterPro" id="IPR016187">
    <property type="entry name" value="CTDL_fold"/>
</dbReference>
<organism evidence="2 3">
    <name type="scientific">Elysia marginata</name>
    <dbReference type="NCBI Taxonomy" id="1093978"/>
    <lineage>
        <taxon>Eukaryota</taxon>
        <taxon>Metazoa</taxon>
        <taxon>Spiralia</taxon>
        <taxon>Lophotrochozoa</taxon>
        <taxon>Mollusca</taxon>
        <taxon>Gastropoda</taxon>
        <taxon>Heterobranchia</taxon>
        <taxon>Euthyneura</taxon>
        <taxon>Panpulmonata</taxon>
        <taxon>Sacoglossa</taxon>
        <taxon>Placobranchoidea</taxon>
        <taxon>Plakobranchidae</taxon>
        <taxon>Elysia</taxon>
    </lineage>
</organism>
<dbReference type="AlphaFoldDB" id="A0AAV4J1M6"/>
<protein>
    <submittedName>
        <fullName evidence="2">Receptor-type tyrosine-protein phosphatase T</fullName>
    </submittedName>
</protein>
<proteinExistence type="predicted"/>
<evidence type="ECO:0000313" key="3">
    <source>
        <dbReference type="Proteomes" id="UP000762676"/>
    </source>
</evidence>
<dbReference type="EMBL" id="BMAT01002816">
    <property type="protein sequence ID" value="GFS14877.1"/>
    <property type="molecule type" value="Genomic_DNA"/>
</dbReference>
<accession>A0AAV4J1M6</accession>
<dbReference type="Pfam" id="PF00059">
    <property type="entry name" value="Lectin_C"/>
    <property type="match status" value="1"/>
</dbReference>
<sequence>MNKFVWLDHIEEAAYTNWRSNTPPNVADKDCVVLRTGGYWGVKKCDSKEGFICERFSACENERYGTTCAEKCANCVNSEYGCDRRIGDCFHGCVPGYHGVKCLMGN</sequence>
<keyword evidence="2" id="KW-0675">Receptor</keyword>
<dbReference type="SUPFAM" id="SSF56436">
    <property type="entry name" value="C-type lectin-like"/>
    <property type="match status" value="1"/>
</dbReference>
<keyword evidence="3" id="KW-1185">Reference proteome</keyword>
<dbReference type="InterPro" id="IPR016186">
    <property type="entry name" value="C-type_lectin-like/link_sf"/>
</dbReference>
<evidence type="ECO:0000313" key="2">
    <source>
        <dbReference type="EMBL" id="GFS14877.1"/>
    </source>
</evidence>
<dbReference type="Gene3D" id="3.10.100.10">
    <property type="entry name" value="Mannose-Binding Protein A, subunit A"/>
    <property type="match status" value="1"/>
</dbReference>
<evidence type="ECO:0000259" key="1">
    <source>
        <dbReference type="PROSITE" id="PS50041"/>
    </source>
</evidence>
<dbReference type="PROSITE" id="PS50041">
    <property type="entry name" value="C_TYPE_LECTIN_2"/>
    <property type="match status" value="1"/>
</dbReference>
<name>A0AAV4J1M6_9GAST</name>
<dbReference type="CDD" id="cd00037">
    <property type="entry name" value="CLECT"/>
    <property type="match status" value="1"/>
</dbReference>
<dbReference type="InterPro" id="IPR001304">
    <property type="entry name" value="C-type_lectin-like"/>
</dbReference>
<dbReference type="Proteomes" id="UP000762676">
    <property type="component" value="Unassembled WGS sequence"/>
</dbReference>
<feature type="domain" description="C-type lectin" evidence="1">
    <location>
        <begin position="1"/>
        <end position="54"/>
    </location>
</feature>
<gene>
    <name evidence="2" type="ORF">ElyMa_001435400</name>
</gene>
<comment type="caution">
    <text evidence="2">The sequence shown here is derived from an EMBL/GenBank/DDBJ whole genome shotgun (WGS) entry which is preliminary data.</text>
</comment>